<dbReference type="Proteomes" id="UP000077037">
    <property type="component" value="Unassembled WGS sequence"/>
</dbReference>
<evidence type="ECO:0000313" key="3">
    <source>
        <dbReference type="Proteomes" id="UP000077037"/>
    </source>
</evidence>
<protein>
    <submittedName>
        <fullName evidence="2">Uncharacterized protein</fullName>
    </submittedName>
</protein>
<reference evidence="2 3" key="1">
    <citation type="submission" date="2016-03" db="EMBL/GenBank/DDBJ databases">
        <authorList>
            <consortium name="Pathogen Informatics"/>
        </authorList>
    </citation>
    <scope>NUCLEOTIDE SEQUENCE [LARGE SCALE GENOMIC DNA]</scope>
    <source>
        <strain evidence="2 3">NCTC13364</strain>
    </source>
</reference>
<feature type="signal peptide" evidence="1">
    <location>
        <begin position="1"/>
        <end position="29"/>
    </location>
</feature>
<accession>A0A157RMA4</accession>
<sequence length="212" mass="23092">MKPAWLRGVAGALTVCAVAVLTIPSTTSAAATKERNSKAPWKQEPDGFVGIKFGQPLPATIRDCPRSRFGGVAYEQLAGLGLCYGGLSRDSYGELHNMPQLGFGYNTNIMMDKGTPVSFVLTTSSDNYSRLLEAFTSRYGPPHSVESSTVQSRAGASYDNHTAEWLGPKVRIVVEKRSDRVDTSEARISDRPYWQEVAKKSRQKATEGASQL</sequence>
<gene>
    <name evidence="2" type="ORF">SAMEA1982600_05205</name>
</gene>
<organism evidence="2 3">
    <name type="scientific">Bordetella ansorpii</name>
    <dbReference type="NCBI Taxonomy" id="288768"/>
    <lineage>
        <taxon>Bacteria</taxon>
        <taxon>Pseudomonadati</taxon>
        <taxon>Pseudomonadota</taxon>
        <taxon>Betaproteobacteria</taxon>
        <taxon>Burkholderiales</taxon>
        <taxon>Alcaligenaceae</taxon>
        <taxon>Bordetella</taxon>
    </lineage>
</organism>
<proteinExistence type="predicted"/>
<dbReference type="EMBL" id="FKBS01000029">
    <property type="protein sequence ID" value="SAI59024.1"/>
    <property type="molecule type" value="Genomic_DNA"/>
</dbReference>
<evidence type="ECO:0000313" key="2">
    <source>
        <dbReference type="EMBL" id="SAI59024.1"/>
    </source>
</evidence>
<keyword evidence="1" id="KW-0732">Signal</keyword>
<dbReference type="AlphaFoldDB" id="A0A157RMA4"/>
<evidence type="ECO:0000256" key="1">
    <source>
        <dbReference type="SAM" id="SignalP"/>
    </source>
</evidence>
<feature type="chain" id="PRO_5007615726" evidence="1">
    <location>
        <begin position="30"/>
        <end position="212"/>
    </location>
</feature>
<name>A0A157RMA4_9BORD</name>